<accession>A0A0R1X582</accession>
<reference evidence="2 3" key="1">
    <citation type="journal article" date="2015" name="Genome Announc.">
        <title>Expanding the biotechnology potential of lactobacilli through comparative genomics of 213 strains and associated genera.</title>
        <authorList>
            <person name="Sun Z."/>
            <person name="Harris H.M."/>
            <person name="McCann A."/>
            <person name="Guo C."/>
            <person name="Argimon S."/>
            <person name="Zhang W."/>
            <person name="Yang X."/>
            <person name="Jeffery I.B."/>
            <person name="Cooney J.C."/>
            <person name="Kagawa T.F."/>
            <person name="Liu W."/>
            <person name="Song Y."/>
            <person name="Salvetti E."/>
            <person name="Wrobel A."/>
            <person name="Rasinkangas P."/>
            <person name="Parkhill J."/>
            <person name="Rea M.C."/>
            <person name="O'Sullivan O."/>
            <person name="Ritari J."/>
            <person name="Douillard F.P."/>
            <person name="Paul Ross R."/>
            <person name="Yang R."/>
            <person name="Briner A.E."/>
            <person name="Felis G.E."/>
            <person name="de Vos W.M."/>
            <person name="Barrangou R."/>
            <person name="Klaenhammer T.R."/>
            <person name="Caufield P.W."/>
            <person name="Cui Y."/>
            <person name="Zhang H."/>
            <person name="O'Toole P.W."/>
        </authorList>
    </citation>
    <scope>NUCLEOTIDE SEQUENCE [LARGE SCALE GENOMIC DNA]</scope>
    <source>
        <strain evidence="2 3">DSM 6035</strain>
    </source>
</reference>
<dbReference type="AlphaFoldDB" id="A0A0R1X582"/>
<dbReference type="PANTHER" id="PTHR10438:SF468">
    <property type="entry name" value="THIOREDOXIN-1-RELATED"/>
    <property type="match status" value="1"/>
</dbReference>
<dbReference type="PATRIC" id="fig|1423782.4.peg.878"/>
<dbReference type="STRING" id="1423782.FD32_GL000848"/>
<dbReference type="SUPFAM" id="SSF52833">
    <property type="entry name" value="Thioredoxin-like"/>
    <property type="match status" value="1"/>
</dbReference>
<feature type="domain" description="Thioredoxin" evidence="1">
    <location>
        <begin position="1"/>
        <end position="109"/>
    </location>
</feature>
<dbReference type="PROSITE" id="PS51352">
    <property type="entry name" value="THIOREDOXIN_2"/>
    <property type="match status" value="1"/>
</dbReference>
<name>A0A0R1X582_9LACO</name>
<dbReference type="InterPro" id="IPR013766">
    <property type="entry name" value="Thioredoxin_domain"/>
</dbReference>
<evidence type="ECO:0000259" key="1">
    <source>
        <dbReference type="PROSITE" id="PS51352"/>
    </source>
</evidence>
<comment type="caution">
    <text evidence="2">The sequence shown here is derived from an EMBL/GenBank/DDBJ whole genome shotgun (WGS) entry which is preliminary data.</text>
</comment>
<dbReference type="InterPro" id="IPR036249">
    <property type="entry name" value="Thioredoxin-like_sf"/>
</dbReference>
<proteinExistence type="predicted"/>
<dbReference type="EMBL" id="AZGM01000128">
    <property type="protein sequence ID" value="KRM25326.1"/>
    <property type="molecule type" value="Genomic_DNA"/>
</dbReference>
<keyword evidence="3" id="KW-1185">Reference proteome</keyword>
<dbReference type="Pfam" id="PF00085">
    <property type="entry name" value="Thioredoxin"/>
    <property type="match status" value="1"/>
</dbReference>
<sequence length="109" mass="12962">MATMEKIPVMSKQELMDHLGDGQYVLEFMAEWCPDCNFIKPHLPEIEDDFPEYKFLQVDRDQNLELFKELNVMGIPSFIFFKDDQEAGRLVNKARKTKEEVEEFLRKLD</sequence>
<dbReference type="InterPro" id="IPR050620">
    <property type="entry name" value="Thioredoxin_H-type-like"/>
</dbReference>
<evidence type="ECO:0000313" key="3">
    <source>
        <dbReference type="Proteomes" id="UP000051412"/>
    </source>
</evidence>
<protein>
    <recommendedName>
        <fullName evidence="1">Thioredoxin domain-containing protein</fullName>
    </recommendedName>
</protein>
<gene>
    <name evidence="2" type="ORF">FD32_GL000848</name>
</gene>
<organism evidence="2 3">
    <name type="scientific">Limosilactobacillus panis DSM 6035</name>
    <dbReference type="NCBI Taxonomy" id="1423782"/>
    <lineage>
        <taxon>Bacteria</taxon>
        <taxon>Bacillati</taxon>
        <taxon>Bacillota</taxon>
        <taxon>Bacilli</taxon>
        <taxon>Lactobacillales</taxon>
        <taxon>Lactobacillaceae</taxon>
        <taxon>Limosilactobacillus</taxon>
    </lineage>
</organism>
<dbReference type="CDD" id="cd02947">
    <property type="entry name" value="TRX_family"/>
    <property type="match status" value="1"/>
</dbReference>
<dbReference type="Gene3D" id="3.40.30.10">
    <property type="entry name" value="Glutaredoxin"/>
    <property type="match status" value="1"/>
</dbReference>
<dbReference type="Proteomes" id="UP000051412">
    <property type="component" value="Unassembled WGS sequence"/>
</dbReference>
<evidence type="ECO:0000313" key="2">
    <source>
        <dbReference type="EMBL" id="KRM25326.1"/>
    </source>
</evidence>
<dbReference type="PANTHER" id="PTHR10438">
    <property type="entry name" value="THIOREDOXIN"/>
    <property type="match status" value="1"/>
</dbReference>